<dbReference type="InterPro" id="IPR027417">
    <property type="entry name" value="P-loop_NTPase"/>
</dbReference>
<evidence type="ECO:0000256" key="6">
    <source>
        <dbReference type="ARBA" id="ARBA00022741"/>
    </source>
</evidence>
<evidence type="ECO:0000256" key="15">
    <source>
        <dbReference type="PIRSR" id="PIRSR606689-1"/>
    </source>
</evidence>
<evidence type="ECO:0000256" key="8">
    <source>
        <dbReference type="ARBA" id="ARBA00022927"/>
    </source>
</evidence>
<dbReference type="EC" id="3.6.5.2" evidence="3"/>
<feature type="binding site" evidence="15">
    <location>
        <begin position="137"/>
        <end position="140"/>
    </location>
    <ligand>
        <name>GTP</name>
        <dbReference type="ChEBI" id="CHEBI:37565"/>
    </ligand>
</feature>
<keyword evidence="16" id="KW-0460">Magnesium</keyword>
<dbReference type="GO" id="GO:0016192">
    <property type="term" value="P:vesicle-mediated transport"/>
    <property type="evidence" value="ECO:0007669"/>
    <property type="project" value="UniProtKB-KW"/>
</dbReference>
<evidence type="ECO:0000256" key="9">
    <source>
        <dbReference type="ARBA" id="ARBA00023034"/>
    </source>
</evidence>
<dbReference type="FunFam" id="3.40.50.300:FF:003500">
    <property type="entry name" value="ADP-ribosylation factor 1"/>
    <property type="match status" value="1"/>
</dbReference>
<keyword evidence="7" id="KW-0931">ER-Golgi transport</keyword>
<keyword evidence="10 15" id="KW-0342">GTP-binding</keyword>
<dbReference type="NCBIfam" id="TIGR00231">
    <property type="entry name" value="small_GTP"/>
    <property type="match status" value="1"/>
</dbReference>
<evidence type="ECO:0000313" key="18">
    <source>
        <dbReference type="Proteomes" id="UP001201812"/>
    </source>
</evidence>
<feature type="binding site" evidence="16">
    <location>
        <position position="54"/>
    </location>
    <ligand>
        <name>Mg(2+)</name>
        <dbReference type="ChEBI" id="CHEBI:18420"/>
    </ligand>
</feature>
<sequence length="218" mass="24988">MANILARIWRFLHLWLTIFRGRGIRFVIVGLQGAGKSTLLARWPFRELLATTPTLGFNVETGRVGTQSLKTSFIAFDIGGVLDRFRPFWIEYFRNAQGMIFVVDSADIERIDEAREEIMRLVQENVLRDKPILVLANKQDLQGALNATEISDLLGLHSIQNGICSATVKEVSATSRTRSIGIHSVRDGLRWLYREIFSPFLWDFFTTVNMHRLVYDLE</sequence>
<dbReference type="GO" id="GO:0015031">
    <property type="term" value="P:protein transport"/>
    <property type="evidence" value="ECO:0007669"/>
    <property type="project" value="UniProtKB-KW"/>
</dbReference>
<evidence type="ECO:0000256" key="4">
    <source>
        <dbReference type="ARBA" id="ARBA00022448"/>
    </source>
</evidence>
<evidence type="ECO:0000256" key="2">
    <source>
        <dbReference type="ARBA" id="ARBA00010290"/>
    </source>
</evidence>
<feature type="binding site" evidence="16">
    <location>
        <position position="37"/>
    </location>
    <ligand>
        <name>Mg(2+)</name>
        <dbReference type="ChEBI" id="CHEBI:18420"/>
    </ligand>
</feature>
<evidence type="ECO:0000256" key="12">
    <source>
        <dbReference type="ARBA" id="ARBA00048098"/>
    </source>
</evidence>
<protein>
    <recommendedName>
        <fullName evidence="14">ADP-ribosylation factor 1-like 2</fullName>
        <ecNumber evidence="3">3.6.5.2</ecNumber>
    </recommendedName>
</protein>
<evidence type="ECO:0000313" key="17">
    <source>
        <dbReference type="EMBL" id="KAI1714376.1"/>
    </source>
</evidence>
<comment type="subcellular location">
    <subcellularLocation>
        <location evidence="1">Golgi apparatus membrane</location>
        <topology evidence="1">Lipid-anchor</topology>
        <orientation evidence="1">Cytoplasmic side</orientation>
    </subcellularLocation>
</comment>
<keyword evidence="8" id="KW-0653">Protein transport</keyword>
<dbReference type="CDD" id="cd00878">
    <property type="entry name" value="Arf_Arl"/>
    <property type="match status" value="1"/>
</dbReference>
<name>A0AAD4N421_9BILA</name>
<dbReference type="GO" id="GO:0005525">
    <property type="term" value="F:GTP binding"/>
    <property type="evidence" value="ECO:0007669"/>
    <property type="project" value="UniProtKB-KW"/>
</dbReference>
<comment type="function">
    <text evidence="13">Small GTPase involved in protein trafficking between different compartments. Modulates vesicle budding and uncoating within the Golgi complex. In its GTP-bound form, triggers the recruitment of coatomer proteins to the Golgi membrane. The hydrolysis of ARF1-bound GTP, which is mediated by ARFGAPs proteins, is required for dissociation of coat proteins from Golgi membranes and vesicles. Involved in endoplasmic reticulum dynamics during embryogenesis. Also required for adult germline function. Plays a role in cell shedding during embryogenesis probably by promoting the endocytosis of cell adhesion molecules. During neurogenesis, involved in cell autonomous Q.p neuroblast asymmetric divisions that generate one precursor cell and one apoptotic cell, probably by controlling endocytosis. Plays a role in maintaining mitochondrial morphology.</text>
</comment>
<dbReference type="PROSITE" id="PS51417">
    <property type="entry name" value="ARF"/>
    <property type="match status" value="1"/>
</dbReference>
<keyword evidence="6 15" id="KW-0547">Nucleotide-binding</keyword>
<accession>A0AAD4N421</accession>
<dbReference type="Proteomes" id="UP001201812">
    <property type="component" value="Unassembled WGS sequence"/>
</dbReference>
<keyword evidence="18" id="KW-1185">Reference proteome</keyword>
<feature type="binding site" evidence="15">
    <location>
        <begin position="30"/>
        <end position="37"/>
    </location>
    <ligand>
        <name>GTP</name>
        <dbReference type="ChEBI" id="CHEBI:37565"/>
    </ligand>
</feature>
<gene>
    <name evidence="17" type="ORF">DdX_08471</name>
</gene>
<keyword evidence="11" id="KW-0449">Lipoprotein</keyword>
<evidence type="ECO:0000256" key="16">
    <source>
        <dbReference type="PIRSR" id="PIRSR606689-2"/>
    </source>
</evidence>
<dbReference type="EMBL" id="JAKKPZ010000013">
    <property type="protein sequence ID" value="KAI1714376.1"/>
    <property type="molecule type" value="Genomic_DNA"/>
</dbReference>
<organism evidence="17 18">
    <name type="scientific">Ditylenchus destructor</name>
    <dbReference type="NCBI Taxonomy" id="166010"/>
    <lineage>
        <taxon>Eukaryota</taxon>
        <taxon>Metazoa</taxon>
        <taxon>Ecdysozoa</taxon>
        <taxon>Nematoda</taxon>
        <taxon>Chromadorea</taxon>
        <taxon>Rhabditida</taxon>
        <taxon>Tylenchina</taxon>
        <taxon>Tylenchomorpha</taxon>
        <taxon>Sphaerularioidea</taxon>
        <taxon>Anguinidae</taxon>
        <taxon>Anguininae</taxon>
        <taxon>Ditylenchus</taxon>
    </lineage>
</organism>
<dbReference type="SMART" id="SM00178">
    <property type="entry name" value="SAR"/>
    <property type="match status" value="1"/>
</dbReference>
<dbReference type="AlphaFoldDB" id="A0AAD4N421"/>
<keyword evidence="4" id="KW-0813">Transport</keyword>
<reference evidence="17" key="1">
    <citation type="submission" date="2022-01" db="EMBL/GenBank/DDBJ databases">
        <title>Genome Sequence Resource for Two Populations of Ditylenchus destructor, the Migratory Endoparasitic Phytonematode.</title>
        <authorList>
            <person name="Zhang H."/>
            <person name="Lin R."/>
            <person name="Xie B."/>
        </authorList>
    </citation>
    <scope>NUCLEOTIDE SEQUENCE</scope>
    <source>
        <strain evidence="17">BazhouSP</strain>
    </source>
</reference>
<dbReference type="Pfam" id="PF00025">
    <property type="entry name" value="Arf"/>
    <property type="match status" value="1"/>
</dbReference>
<evidence type="ECO:0000256" key="13">
    <source>
        <dbReference type="ARBA" id="ARBA00054500"/>
    </source>
</evidence>
<evidence type="ECO:0000256" key="5">
    <source>
        <dbReference type="ARBA" id="ARBA00022707"/>
    </source>
</evidence>
<dbReference type="SMART" id="SM00177">
    <property type="entry name" value="ARF"/>
    <property type="match status" value="1"/>
</dbReference>
<keyword evidence="5" id="KW-0519">Myristate</keyword>
<dbReference type="PANTHER" id="PTHR11711">
    <property type="entry name" value="ADP RIBOSYLATION FACTOR-RELATED"/>
    <property type="match status" value="1"/>
</dbReference>
<evidence type="ECO:0000256" key="7">
    <source>
        <dbReference type="ARBA" id="ARBA00022892"/>
    </source>
</evidence>
<dbReference type="InterPro" id="IPR006689">
    <property type="entry name" value="Small_GTPase_ARF/SAR"/>
</dbReference>
<dbReference type="GO" id="GO:0000139">
    <property type="term" value="C:Golgi membrane"/>
    <property type="evidence" value="ECO:0007669"/>
    <property type="project" value="UniProtKB-SubCell"/>
</dbReference>
<comment type="similarity">
    <text evidence="2">Belongs to the small GTPase superfamily. Arf family.</text>
</comment>
<evidence type="ECO:0000256" key="10">
    <source>
        <dbReference type="ARBA" id="ARBA00023134"/>
    </source>
</evidence>
<dbReference type="GO" id="GO:0046872">
    <property type="term" value="F:metal ion binding"/>
    <property type="evidence" value="ECO:0007669"/>
    <property type="project" value="UniProtKB-KW"/>
</dbReference>
<feature type="binding site" evidence="15">
    <location>
        <position position="80"/>
    </location>
    <ligand>
        <name>GTP</name>
        <dbReference type="ChEBI" id="CHEBI:37565"/>
    </ligand>
</feature>
<keyword evidence="16" id="KW-0479">Metal-binding</keyword>
<dbReference type="InterPro" id="IPR005225">
    <property type="entry name" value="Small_GTP-bd"/>
</dbReference>
<dbReference type="InterPro" id="IPR024156">
    <property type="entry name" value="Small_GTPase_ARF"/>
</dbReference>
<dbReference type="GO" id="GO:0003925">
    <property type="term" value="F:G protein activity"/>
    <property type="evidence" value="ECO:0007669"/>
    <property type="project" value="UniProtKB-EC"/>
</dbReference>
<proteinExistence type="inferred from homology"/>
<evidence type="ECO:0000256" key="1">
    <source>
        <dbReference type="ARBA" id="ARBA00004444"/>
    </source>
</evidence>
<evidence type="ECO:0000256" key="14">
    <source>
        <dbReference type="ARBA" id="ARBA00072176"/>
    </source>
</evidence>
<evidence type="ECO:0000256" key="3">
    <source>
        <dbReference type="ARBA" id="ARBA00011984"/>
    </source>
</evidence>
<keyword evidence="9" id="KW-0333">Golgi apparatus</keyword>
<dbReference type="Gene3D" id="3.40.50.300">
    <property type="entry name" value="P-loop containing nucleotide triphosphate hydrolases"/>
    <property type="match status" value="1"/>
</dbReference>
<evidence type="ECO:0000256" key="11">
    <source>
        <dbReference type="ARBA" id="ARBA00023288"/>
    </source>
</evidence>
<comment type="catalytic activity">
    <reaction evidence="12">
        <text>GTP + H2O = GDP + phosphate + H(+)</text>
        <dbReference type="Rhea" id="RHEA:19669"/>
        <dbReference type="ChEBI" id="CHEBI:15377"/>
        <dbReference type="ChEBI" id="CHEBI:15378"/>
        <dbReference type="ChEBI" id="CHEBI:37565"/>
        <dbReference type="ChEBI" id="CHEBI:43474"/>
        <dbReference type="ChEBI" id="CHEBI:58189"/>
        <dbReference type="EC" id="3.6.5.2"/>
    </reaction>
</comment>
<dbReference type="SUPFAM" id="SSF52540">
    <property type="entry name" value="P-loop containing nucleoside triphosphate hydrolases"/>
    <property type="match status" value="1"/>
</dbReference>
<comment type="caution">
    <text evidence="17">The sequence shown here is derived from an EMBL/GenBank/DDBJ whole genome shotgun (WGS) entry which is preliminary data.</text>
</comment>